<dbReference type="RefSeq" id="WP_345419669.1">
    <property type="nucleotide sequence ID" value="NZ_AP031496.1"/>
</dbReference>
<dbReference type="InterPro" id="IPR016181">
    <property type="entry name" value="Acyl_CoA_acyltransferase"/>
</dbReference>
<sequence length="143" mass="15938">MDLEWKYSEEELDWNELSELYRIAPLGEKKPDILKKAFGASMFKCFVYGDGKLVAVGRALADGVDCSYLCDVAVHPEVQGSGLGRAVVSKLVELSDGHKKIVLYSYPGKESFYKKLGFMRMSTAMAIFQDQEQALNWGLVNGT</sequence>
<evidence type="ECO:0000256" key="1">
    <source>
        <dbReference type="ARBA" id="ARBA00022679"/>
    </source>
</evidence>
<evidence type="ECO:0000256" key="2">
    <source>
        <dbReference type="ARBA" id="ARBA00023315"/>
    </source>
</evidence>
<accession>A0AAV3U1A5</accession>
<keyword evidence="1" id="KW-0808">Transferase</keyword>
<dbReference type="PROSITE" id="PS51186">
    <property type="entry name" value="GNAT"/>
    <property type="match status" value="1"/>
</dbReference>
<dbReference type="Gene3D" id="3.40.630.30">
    <property type="match status" value="1"/>
</dbReference>
<reference evidence="5" key="1">
    <citation type="journal article" date="2019" name="Int. J. Syst. Evol. Microbiol.">
        <title>The Global Catalogue of Microorganisms (GCM) 10K type strain sequencing project: providing services to taxonomists for standard genome sequencing and annotation.</title>
        <authorList>
            <consortium name="The Broad Institute Genomics Platform"/>
            <consortium name="The Broad Institute Genome Sequencing Center for Infectious Disease"/>
            <person name="Wu L."/>
            <person name="Ma J."/>
        </authorList>
    </citation>
    <scope>NUCLEOTIDE SEQUENCE [LARGE SCALE GENOMIC DNA]</scope>
    <source>
        <strain evidence="5">JCM 19134</strain>
    </source>
</reference>
<dbReference type="GO" id="GO:0005737">
    <property type="term" value="C:cytoplasm"/>
    <property type="evidence" value="ECO:0007669"/>
    <property type="project" value="TreeGrafter"/>
</dbReference>
<evidence type="ECO:0000313" key="5">
    <source>
        <dbReference type="Proteomes" id="UP001409585"/>
    </source>
</evidence>
<proteinExistence type="predicted"/>
<organism evidence="4 5">
    <name type="scientific">Halioxenophilus aromaticivorans</name>
    <dbReference type="NCBI Taxonomy" id="1306992"/>
    <lineage>
        <taxon>Bacteria</taxon>
        <taxon>Pseudomonadati</taxon>
        <taxon>Pseudomonadota</taxon>
        <taxon>Gammaproteobacteria</taxon>
        <taxon>Alteromonadales</taxon>
        <taxon>Alteromonadaceae</taxon>
        <taxon>Halioxenophilus</taxon>
    </lineage>
</organism>
<comment type="caution">
    <text evidence="4">The sequence shown here is derived from an EMBL/GenBank/DDBJ whole genome shotgun (WGS) entry which is preliminary data.</text>
</comment>
<evidence type="ECO:0000259" key="3">
    <source>
        <dbReference type="PROSITE" id="PS51186"/>
    </source>
</evidence>
<dbReference type="InterPro" id="IPR000182">
    <property type="entry name" value="GNAT_dom"/>
</dbReference>
<protein>
    <submittedName>
        <fullName evidence="4">GNAT family N-acetyltransferase</fullName>
    </submittedName>
</protein>
<dbReference type="CDD" id="cd04301">
    <property type="entry name" value="NAT_SF"/>
    <property type="match status" value="1"/>
</dbReference>
<dbReference type="PANTHER" id="PTHR43626">
    <property type="entry name" value="ACYL-COA N-ACYLTRANSFERASE"/>
    <property type="match status" value="1"/>
</dbReference>
<evidence type="ECO:0000313" key="4">
    <source>
        <dbReference type="EMBL" id="GAA4938427.1"/>
    </source>
</evidence>
<keyword evidence="2" id="KW-0012">Acyltransferase</keyword>
<feature type="domain" description="N-acetyltransferase" evidence="3">
    <location>
        <begin position="1"/>
        <end position="142"/>
    </location>
</feature>
<dbReference type="AlphaFoldDB" id="A0AAV3U1A5"/>
<name>A0AAV3U1A5_9ALTE</name>
<dbReference type="InterPro" id="IPR045039">
    <property type="entry name" value="NSI-like"/>
</dbReference>
<dbReference type="Pfam" id="PF00583">
    <property type="entry name" value="Acetyltransf_1"/>
    <property type="match status" value="1"/>
</dbReference>
<dbReference type="SUPFAM" id="SSF55729">
    <property type="entry name" value="Acyl-CoA N-acyltransferases (Nat)"/>
    <property type="match status" value="1"/>
</dbReference>
<dbReference type="GO" id="GO:0008080">
    <property type="term" value="F:N-acetyltransferase activity"/>
    <property type="evidence" value="ECO:0007669"/>
    <property type="project" value="InterPro"/>
</dbReference>
<dbReference type="Proteomes" id="UP001409585">
    <property type="component" value="Unassembled WGS sequence"/>
</dbReference>
<keyword evidence="5" id="KW-1185">Reference proteome</keyword>
<dbReference type="PANTHER" id="PTHR43626:SF4">
    <property type="entry name" value="GCN5-RELATED N-ACETYLTRANSFERASE 2, CHLOROPLASTIC"/>
    <property type="match status" value="1"/>
</dbReference>
<dbReference type="EMBL" id="BAABLX010000009">
    <property type="protein sequence ID" value="GAA4938427.1"/>
    <property type="molecule type" value="Genomic_DNA"/>
</dbReference>
<gene>
    <name evidence="4" type="ORF">GCM10025791_15530</name>
</gene>